<evidence type="ECO:0000313" key="3">
    <source>
        <dbReference type="EMBL" id="KAF2448051.1"/>
    </source>
</evidence>
<dbReference type="InterPro" id="IPR001466">
    <property type="entry name" value="Beta-lactam-related"/>
</dbReference>
<accession>A0A9P4PPK5</accession>
<evidence type="ECO:0000259" key="2">
    <source>
        <dbReference type="Pfam" id="PF11954"/>
    </source>
</evidence>
<dbReference type="Gene3D" id="2.40.128.600">
    <property type="match status" value="1"/>
</dbReference>
<dbReference type="AlphaFoldDB" id="A0A9P4PPK5"/>
<keyword evidence="4" id="KW-1185">Reference proteome</keyword>
<dbReference type="Proteomes" id="UP000799764">
    <property type="component" value="Unassembled WGS sequence"/>
</dbReference>
<comment type="caution">
    <text evidence="3">The sequence shown here is derived from an EMBL/GenBank/DDBJ whole genome shotgun (WGS) entry which is preliminary data.</text>
</comment>
<feature type="domain" description="Peptidase S12 Pab87-related C-terminal" evidence="2">
    <location>
        <begin position="429"/>
        <end position="525"/>
    </location>
</feature>
<name>A0A9P4PPK5_9PLEO</name>
<evidence type="ECO:0000259" key="1">
    <source>
        <dbReference type="Pfam" id="PF00144"/>
    </source>
</evidence>
<dbReference type="InterPro" id="IPR021860">
    <property type="entry name" value="Peptidase_S12_Pab87-rel_C"/>
</dbReference>
<dbReference type="PANTHER" id="PTHR43283:SF3">
    <property type="entry name" value="BETA-LACTAMASE FAMILY PROTEIN (AFU_ORTHOLOGUE AFUA_5G07500)"/>
    <property type="match status" value="1"/>
</dbReference>
<evidence type="ECO:0000313" key="4">
    <source>
        <dbReference type="Proteomes" id="UP000799764"/>
    </source>
</evidence>
<protein>
    <submittedName>
        <fullName evidence="3">Beta-lactamase/transpeptidase-like protein</fullName>
    </submittedName>
</protein>
<dbReference type="Pfam" id="PF11954">
    <property type="entry name" value="DUF3471"/>
    <property type="match status" value="1"/>
</dbReference>
<dbReference type="Gene3D" id="3.40.710.10">
    <property type="entry name" value="DD-peptidase/beta-lactamase superfamily"/>
    <property type="match status" value="1"/>
</dbReference>
<dbReference type="Pfam" id="PF00144">
    <property type="entry name" value="Beta-lactamase"/>
    <property type="match status" value="1"/>
</dbReference>
<dbReference type="OrthoDB" id="5946976at2759"/>
<dbReference type="SUPFAM" id="SSF56601">
    <property type="entry name" value="beta-lactamase/transpeptidase-like"/>
    <property type="match status" value="1"/>
</dbReference>
<dbReference type="PANTHER" id="PTHR43283">
    <property type="entry name" value="BETA-LACTAMASE-RELATED"/>
    <property type="match status" value="1"/>
</dbReference>
<reference evidence="3" key="1">
    <citation type="journal article" date="2020" name="Stud. Mycol.">
        <title>101 Dothideomycetes genomes: a test case for predicting lifestyles and emergence of pathogens.</title>
        <authorList>
            <person name="Haridas S."/>
            <person name="Albert R."/>
            <person name="Binder M."/>
            <person name="Bloem J."/>
            <person name="Labutti K."/>
            <person name="Salamov A."/>
            <person name="Andreopoulos B."/>
            <person name="Baker S."/>
            <person name="Barry K."/>
            <person name="Bills G."/>
            <person name="Bluhm B."/>
            <person name="Cannon C."/>
            <person name="Castanera R."/>
            <person name="Culley D."/>
            <person name="Daum C."/>
            <person name="Ezra D."/>
            <person name="Gonzalez J."/>
            <person name="Henrissat B."/>
            <person name="Kuo A."/>
            <person name="Liang C."/>
            <person name="Lipzen A."/>
            <person name="Lutzoni F."/>
            <person name="Magnuson J."/>
            <person name="Mondo S."/>
            <person name="Nolan M."/>
            <person name="Ohm R."/>
            <person name="Pangilinan J."/>
            <person name="Park H.-J."/>
            <person name="Ramirez L."/>
            <person name="Alfaro M."/>
            <person name="Sun H."/>
            <person name="Tritt A."/>
            <person name="Yoshinaga Y."/>
            <person name="Zwiers L.-H."/>
            <person name="Turgeon B."/>
            <person name="Goodwin S."/>
            <person name="Spatafora J."/>
            <person name="Crous P."/>
            <person name="Grigoriev I."/>
        </authorList>
    </citation>
    <scope>NUCLEOTIDE SEQUENCE</scope>
    <source>
        <strain evidence="3">CBS 690.94</strain>
    </source>
</reference>
<dbReference type="InterPro" id="IPR012338">
    <property type="entry name" value="Beta-lactam/transpept-like"/>
</dbReference>
<feature type="domain" description="Beta-lactamase-related" evidence="1">
    <location>
        <begin position="22"/>
        <end position="384"/>
    </location>
</feature>
<gene>
    <name evidence="3" type="ORF">P171DRAFT_429636</name>
</gene>
<sequence length="545" mass="60352">MAEIKRQLEALRPEIDDIIRIGGAPGLSLGVLHYGKFIHTAHFGCRNADDATPSSDNTIHSICSLTKLLTASAVAKLVHEGVLDWDIPVREYLPTFRLRQDELGMKATLKDLLSMRTGITAANSLLMLQDNEPLMKPGDTTGLATNLRTAKPYGQFLYSQWNYTLVADIVKEVTGASICDYIQQNIFGPLNMTRSSFSYLQDLVDDDVTHTHCTHDDGTQSQKPDAASALIGTGAGAVGGARSSVKDYMTFLQAILHAYRHQITEGVDITPGSIFPLIREVFTAQVGLGPPERSGIEHVAYCMGLYRTKLPGFLSLASPNFYYTLGKKRLAPYGKSLAGTDVYHHSGTALGHLGALFLVPSTESAVVAFTNSQPLMDPADFVAQLALSRLLGPPPSLDFVKLAKLARAITLDNYKVLEDLIAKGRTDVPPTKPLAAYQGDFYNAIHNFVFSVSVTDDGLNIRLQRGKTNFDLLPYDGDTFYWRVDREEEMCKKGMWGFMYKDWHLFRFEINSHGEVEKLLWKHDPYLASPEAFTKTPTFQAYARL</sequence>
<organism evidence="3 4">
    <name type="scientific">Karstenula rhodostoma CBS 690.94</name>
    <dbReference type="NCBI Taxonomy" id="1392251"/>
    <lineage>
        <taxon>Eukaryota</taxon>
        <taxon>Fungi</taxon>
        <taxon>Dikarya</taxon>
        <taxon>Ascomycota</taxon>
        <taxon>Pezizomycotina</taxon>
        <taxon>Dothideomycetes</taxon>
        <taxon>Pleosporomycetidae</taxon>
        <taxon>Pleosporales</taxon>
        <taxon>Massarineae</taxon>
        <taxon>Didymosphaeriaceae</taxon>
        <taxon>Karstenula</taxon>
    </lineage>
</organism>
<dbReference type="EMBL" id="MU001496">
    <property type="protein sequence ID" value="KAF2448051.1"/>
    <property type="molecule type" value="Genomic_DNA"/>
</dbReference>
<dbReference type="InterPro" id="IPR050789">
    <property type="entry name" value="Diverse_Enzym_Activities"/>
</dbReference>
<proteinExistence type="predicted"/>